<accession>A0A8H7VGT3</accession>
<feature type="compositionally biased region" description="Polar residues" evidence="1">
    <location>
        <begin position="210"/>
        <end position="223"/>
    </location>
</feature>
<name>A0A8H7VGT3_9FUNG</name>
<dbReference type="EMBL" id="JAEPRB010000473">
    <property type="protein sequence ID" value="KAG2215948.1"/>
    <property type="molecule type" value="Genomic_DNA"/>
</dbReference>
<protein>
    <submittedName>
        <fullName evidence="2">Uncharacterized protein</fullName>
    </submittedName>
</protein>
<feature type="region of interest" description="Disordered" evidence="1">
    <location>
        <begin position="191"/>
        <end position="286"/>
    </location>
</feature>
<feature type="compositionally biased region" description="Basic residues" evidence="1">
    <location>
        <begin position="249"/>
        <end position="261"/>
    </location>
</feature>
<reference evidence="2 3" key="1">
    <citation type="submission" date="2020-12" db="EMBL/GenBank/DDBJ databases">
        <title>Metabolic potential, ecology and presence of endohyphal bacteria is reflected in genomic diversity of Mucoromycotina.</title>
        <authorList>
            <person name="Muszewska A."/>
            <person name="Okrasinska A."/>
            <person name="Steczkiewicz K."/>
            <person name="Drgas O."/>
            <person name="Orlowska M."/>
            <person name="Perlinska-Lenart U."/>
            <person name="Aleksandrzak-Piekarczyk T."/>
            <person name="Szatraj K."/>
            <person name="Zielenkiewicz U."/>
            <person name="Pilsyk S."/>
            <person name="Malc E."/>
            <person name="Mieczkowski P."/>
            <person name="Kruszewska J.S."/>
            <person name="Biernat P."/>
            <person name="Pawlowska J."/>
        </authorList>
    </citation>
    <scope>NUCLEOTIDE SEQUENCE [LARGE SCALE GENOMIC DNA]</scope>
    <source>
        <strain evidence="2 3">CBS 142.35</strain>
    </source>
</reference>
<evidence type="ECO:0000256" key="1">
    <source>
        <dbReference type="SAM" id="MobiDB-lite"/>
    </source>
</evidence>
<evidence type="ECO:0000313" key="3">
    <source>
        <dbReference type="Proteomes" id="UP000646827"/>
    </source>
</evidence>
<feature type="compositionally biased region" description="Basic residues" evidence="1">
    <location>
        <begin position="196"/>
        <end position="205"/>
    </location>
</feature>
<comment type="caution">
    <text evidence="2">The sequence shown here is derived from an EMBL/GenBank/DDBJ whole genome shotgun (WGS) entry which is preliminary data.</text>
</comment>
<organism evidence="2 3">
    <name type="scientific">Circinella minor</name>
    <dbReference type="NCBI Taxonomy" id="1195481"/>
    <lineage>
        <taxon>Eukaryota</taxon>
        <taxon>Fungi</taxon>
        <taxon>Fungi incertae sedis</taxon>
        <taxon>Mucoromycota</taxon>
        <taxon>Mucoromycotina</taxon>
        <taxon>Mucoromycetes</taxon>
        <taxon>Mucorales</taxon>
        <taxon>Lichtheimiaceae</taxon>
        <taxon>Circinella</taxon>
    </lineage>
</organism>
<dbReference type="OrthoDB" id="5545891at2759"/>
<dbReference type="AlphaFoldDB" id="A0A8H7VGT3"/>
<sequence>MNERDDSQQFDLQAAFNEIQRRLEALEAPSTAPNLPIDTSSLEQLFLHWIMIFFRTILDDETRRSFLYECPRNTARQYQPPPLNNINTSVNTQRIDRQLRDIQYRLSGITRPIDLFVHDTVRTNSVDVPTATRFANTIHTFLANITSVISQVRSDNVCRDAGLATIPISPFNQINAPLLDAPCVLEQTHMAQSLRRASRRHRPARRQSSGTQAKTNKQISAESSHSRSHHTDDYSGQRRQKFQSGFQIRNKKTVRKRHHNNHLGDENPKSIVTNTRTNNNSTDISSSNRLIHPLSFTTKRYQKNIRSRFSFHNIHNSQEGWRLTTLPQPSTIESFYHQQTFQNGNNETSLSPDSTGRLAYQHRSAGCIPSHQYSQNPPQIPSISLGEPDLRFSHPRLWPISIANGFYQGLTTSHSLASKEQSHYYTQLVMSKLSSLGFLIKEAKSHTTPSPQIDHLEFKINTNTMCLKVPSCKIRNLRREARKLTNNHSTTVRHLSSFIGKAQAMSLAVLPARLFT</sequence>
<dbReference type="PANTHER" id="PTHR33066">
    <property type="entry name" value="INTEGRASE_SAM-LIKE_N DOMAIN-CONTAINING PROTEIN"/>
    <property type="match status" value="1"/>
</dbReference>
<gene>
    <name evidence="2" type="ORF">INT45_001697</name>
</gene>
<evidence type="ECO:0000313" key="2">
    <source>
        <dbReference type="EMBL" id="KAG2215948.1"/>
    </source>
</evidence>
<feature type="compositionally biased region" description="Low complexity" evidence="1">
    <location>
        <begin position="270"/>
        <end position="286"/>
    </location>
</feature>
<keyword evidence="3" id="KW-1185">Reference proteome</keyword>
<proteinExistence type="predicted"/>
<dbReference type="Proteomes" id="UP000646827">
    <property type="component" value="Unassembled WGS sequence"/>
</dbReference>
<dbReference type="PANTHER" id="PTHR33066:SF2">
    <property type="entry name" value="FILAGGRIN-2-LIKE"/>
    <property type="match status" value="1"/>
</dbReference>